<dbReference type="InterPro" id="IPR011095">
    <property type="entry name" value="Dala_Dala_lig_C"/>
</dbReference>
<dbReference type="Gene3D" id="3.30.1490.20">
    <property type="entry name" value="ATP-grasp fold, A domain"/>
    <property type="match status" value="1"/>
</dbReference>
<accession>A0ABN6KCU1</accession>
<keyword evidence="3" id="KW-0067">ATP-binding</keyword>
<name>A0ABN6KCU1_9LEPT</name>
<evidence type="ECO:0000313" key="5">
    <source>
        <dbReference type="EMBL" id="BDA78787.1"/>
    </source>
</evidence>
<dbReference type="Pfam" id="PF07478">
    <property type="entry name" value="Dala_Dala_lig_C"/>
    <property type="match status" value="1"/>
</dbReference>
<gene>
    <name evidence="5" type="ORF">LPTSP3_g17170</name>
</gene>
<sequence length="330" mass="37324">MQTVLLASDVYDFKPTLLTGEWESLDSIELLRKEIIGLGYRCTIFHSQEKILSTILGFVGANEKDKLIVWNLVEGYSSRNREGYIPSICEYLGICHTGSDSYAQHISLDKYRTKEIARKLGIKTPEDQVIRKGKDFSLNLKFPIFAKPNGEGSSIGISEKNIIRNQEEFDSLISELFKTFDTILLEEYIEGSDLTVAILGNDPDYFASNVARVDYPGKVYSSKIKSKAEMPEKLIFDLEEEIMLSVQNASLALAGEIQISGYGRVDFILRGNDVYFLEINLTPGFSPVYSSLPILWQNSGKPYRELVEACLEFAKKEHLESKRFNYGKGE</sequence>
<dbReference type="Gene3D" id="3.30.470.20">
    <property type="entry name" value="ATP-grasp fold, B domain"/>
    <property type="match status" value="1"/>
</dbReference>
<dbReference type="Proteomes" id="UP000245263">
    <property type="component" value="Chromosome 1"/>
</dbReference>
<dbReference type="SUPFAM" id="SSF56059">
    <property type="entry name" value="Glutathione synthetase ATP-binding domain-like"/>
    <property type="match status" value="1"/>
</dbReference>
<evidence type="ECO:0000256" key="2">
    <source>
        <dbReference type="ARBA" id="ARBA00022598"/>
    </source>
</evidence>
<dbReference type="RefSeq" id="WP_109019754.1">
    <property type="nucleotide sequence ID" value="NZ_AP025028.1"/>
</dbReference>
<organism evidence="5 6">
    <name type="scientific">Leptospira kobayashii</name>
    <dbReference type="NCBI Taxonomy" id="1917830"/>
    <lineage>
        <taxon>Bacteria</taxon>
        <taxon>Pseudomonadati</taxon>
        <taxon>Spirochaetota</taxon>
        <taxon>Spirochaetia</taxon>
        <taxon>Leptospirales</taxon>
        <taxon>Leptospiraceae</taxon>
        <taxon>Leptospira</taxon>
    </lineage>
</organism>
<dbReference type="PANTHER" id="PTHR23132">
    <property type="entry name" value="D-ALANINE--D-ALANINE LIGASE"/>
    <property type="match status" value="1"/>
</dbReference>
<dbReference type="GO" id="GO:0016874">
    <property type="term" value="F:ligase activity"/>
    <property type="evidence" value="ECO:0007669"/>
    <property type="project" value="UniProtKB-KW"/>
</dbReference>
<evidence type="ECO:0000259" key="4">
    <source>
        <dbReference type="PROSITE" id="PS50975"/>
    </source>
</evidence>
<feature type="domain" description="ATP-grasp" evidence="4">
    <location>
        <begin position="114"/>
        <end position="312"/>
    </location>
</feature>
<comment type="similarity">
    <text evidence="1">Belongs to the D-alanine--D-alanine ligase family.</text>
</comment>
<keyword evidence="6" id="KW-1185">Reference proteome</keyword>
<dbReference type="InterPro" id="IPR013815">
    <property type="entry name" value="ATP_grasp_subdomain_1"/>
</dbReference>
<evidence type="ECO:0000313" key="6">
    <source>
        <dbReference type="Proteomes" id="UP000245263"/>
    </source>
</evidence>
<dbReference type="EMBL" id="AP025028">
    <property type="protein sequence ID" value="BDA78787.1"/>
    <property type="molecule type" value="Genomic_DNA"/>
</dbReference>
<proteinExistence type="inferred from homology"/>
<evidence type="ECO:0000256" key="1">
    <source>
        <dbReference type="ARBA" id="ARBA00010871"/>
    </source>
</evidence>
<dbReference type="InterPro" id="IPR011761">
    <property type="entry name" value="ATP-grasp"/>
</dbReference>
<reference evidence="5 6" key="1">
    <citation type="submission" date="2021-08" db="EMBL/GenBank/DDBJ databases">
        <title>Complete genome sequence of Leptospira kobayashii strain E30.</title>
        <authorList>
            <person name="Nakao R."/>
            <person name="Nakamura S."/>
            <person name="Masuzawa T."/>
            <person name="Koizumi N."/>
        </authorList>
    </citation>
    <scope>NUCLEOTIDE SEQUENCE [LARGE SCALE GENOMIC DNA]</scope>
    <source>
        <strain evidence="5 6">E30</strain>
    </source>
</reference>
<dbReference type="PROSITE" id="PS50975">
    <property type="entry name" value="ATP_GRASP"/>
    <property type="match status" value="1"/>
</dbReference>
<keyword evidence="3" id="KW-0547">Nucleotide-binding</keyword>
<evidence type="ECO:0000256" key="3">
    <source>
        <dbReference type="PROSITE-ProRule" id="PRU00409"/>
    </source>
</evidence>
<protein>
    <submittedName>
        <fullName evidence="5">D-alanine--D-alanine ligase</fullName>
    </submittedName>
</protein>
<keyword evidence="2 5" id="KW-0436">Ligase</keyword>
<dbReference type="PANTHER" id="PTHR23132:SF23">
    <property type="entry name" value="D-ALANINE--D-ALANINE LIGASE B"/>
    <property type="match status" value="1"/>
</dbReference>